<dbReference type="AlphaFoldDB" id="A0A1R2BPC6"/>
<dbReference type="Proteomes" id="UP000187209">
    <property type="component" value="Unassembled WGS sequence"/>
</dbReference>
<gene>
    <name evidence="2" type="ORF">SteCoe_21551</name>
</gene>
<protein>
    <recommendedName>
        <fullName evidence="1">Ral GTPase-activating protein subunit alpha/beta N-terminal domain-containing protein</fullName>
    </recommendedName>
</protein>
<dbReference type="InterPro" id="IPR039930">
    <property type="entry name" value="RALGAPB"/>
</dbReference>
<proteinExistence type="predicted"/>
<keyword evidence="3" id="KW-1185">Reference proteome</keyword>
<dbReference type="EMBL" id="MPUH01000514">
    <property type="protein sequence ID" value="OMJ78576.1"/>
    <property type="molecule type" value="Genomic_DNA"/>
</dbReference>
<feature type="domain" description="Ral GTPase-activating protein subunit alpha/beta N-terminal" evidence="1">
    <location>
        <begin position="134"/>
        <end position="244"/>
    </location>
</feature>
<evidence type="ECO:0000259" key="1">
    <source>
        <dbReference type="Pfam" id="PF20412"/>
    </source>
</evidence>
<dbReference type="PANTHER" id="PTHR21344:SF1">
    <property type="entry name" value="RAL GTPASE-ACTIVATING PROTEIN SUBUNIT BETA"/>
    <property type="match status" value="1"/>
</dbReference>
<dbReference type="Pfam" id="PF20412">
    <property type="entry name" value="RALGAPB_N"/>
    <property type="match status" value="1"/>
</dbReference>
<name>A0A1R2BPC6_9CILI</name>
<dbReference type="GO" id="GO:0005096">
    <property type="term" value="F:GTPase activator activity"/>
    <property type="evidence" value="ECO:0007669"/>
    <property type="project" value="InterPro"/>
</dbReference>
<organism evidence="2 3">
    <name type="scientific">Stentor coeruleus</name>
    <dbReference type="NCBI Taxonomy" id="5963"/>
    <lineage>
        <taxon>Eukaryota</taxon>
        <taxon>Sar</taxon>
        <taxon>Alveolata</taxon>
        <taxon>Ciliophora</taxon>
        <taxon>Postciliodesmatophora</taxon>
        <taxon>Heterotrichea</taxon>
        <taxon>Heterotrichida</taxon>
        <taxon>Stentoridae</taxon>
        <taxon>Stentor</taxon>
    </lineage>
</organism>
<dbReference type="InterPro" id="IPR046859">
    <property type="entry name" value="RGPA/RALGAPB_N"/>
</dbReference>
<accession>A0A1R2BPC6</accession>
<evidence type="ECO:0000313" key="3">
    <source>
        <dbReference type="Proteomes" id="UP000187209"/>
    </source>
</evidence>
<dbReference type="InterPro" id="IPR016024">
    <property type="entry name" value="ARM-type_fold"/>
</dbReference>
<comment type="caution">
    <text evidence="2">The sequence shown here is derived from an EMBL/GenBank/DDBJ whole genome shotgun (WGS) entry which is preliminary data.</text>
</comment>
<reference evidence="2 3" key="1">
    <citation type="submission" date="2016-11" db="EMBL/GenBank/DDBJ databases">
        <title>The macronuclear genome of Stentor coeruleus: a giant cell with tiny introns.</title>
        <authorList>
            <person name="Slabodnick M."/>
            <person name="Ruby J.G."/>
            <person name="Reiff S.B."/>
            <person name="Swart E.C."/>
            <person name="Gosai S."/>
            <person name="Prabakaran S."/>
            <person name="Witkowska E."/>
            <person name="Larue G.E."/>
            <person name="Fisher S."/>
            <person name="Freeman R.M."/>
            <person name="Gunawardena J."/>
            <person name="Chu W."/>
            <person name="Stover N.A."/>
            <person name="Gregory B.D."/>
            <person name="Nowacki M."/>
            <person name="Derisi J."/>
            <person name="Roy S.W."/>
            <person name="Marshall W.F."/>
            <person name="Sood P."/>
        </authorList>
    </citation>
    <scope>NUCLEOTIDE SEQUENCE [LARGE SCALE GENOMIC DNA]</scope>
    <source>
        <strain evidence="2">WM001</strain>
    </source>
</reference>
<sequence length="1110" mass="129933">MYLSNFTPEEFQQQSDEPYIKKRYSTNLLNDILTNLDSRASTAENFVQGLFIQGSKCLKTEFHLNWAMECLGYSFTLPPRKHFNILMNSVEIYREWLLNPTSAPQFLQYNLGYYQREILCHFSLAFSQQKESLKQTEVCSVILKTICDFIDSQKLEEETWLCLLKLLFKMTEEVLKNIRIGELLSQQTMKTLLQVWILSNTRDKQLWEDLGEMMYNCIDNPWVITSWNSVVLGLTKRVVNVLYEDVDKQFKVKFYENKNLSDALEIFAPNVDNEQVLYFWYRFLRIFLSNKNYQEKSLDSREVLIIGVNKVIIQFLKACDSDNRNIRPKRAASKECDQSPLSLQDYYELLSSIFMQETKVNSLSSSQVSSLGPKNNSFIIKDNLMKRDRIPIPSISGILELFGSWLFSITNCNSIYTEQERAEAIGMICKILSRAKGPASQLNLEKFTTRIFYEIQKKNPKTCNEIIKNFSNLPKTNIKIIELILENFIFLQFIIDTLNENHLEIETKRHCFEIFLAFSNISEIYLGQRFANNLASIFLIHLADRDENSLLLLTWTICSYVTCLDNDSGTINSLLRGLVNRLGSLEENSRKNYFTLLNCIGMIPYLIDRSKPSIDVIKTNVKIMLSLIPHKGKSNEETVCRLLLCITDWIIAFPPVFFDQEIKSQMLKKLDYSKVYEKYENFNEFLKELLLNAFNQPEGIGLWNRKKDQNTRKDIFNTEYAVLSAEEMDDYVIFHIKNRIGSYIWKITEVKDKVQKKPLNIQMTNLVEQTEESPNQQNNYVQVDTEECLGKDFSTFQDIKKYFEKQKQIRTDFKNNLKTKPIFYKNIKNRKTIETTETTEPCNDSARFKIFRRFVSELGYLDINTLNMIRPPNEASKLLFEKIDMQSIKPLVIFSVIYLPTPDAQENIYLSSSAYYSDEFQEFLTSFGTLITGEGEYPYFCKPHLIRFGSCLFKSHAFLRSVVVSPALYQNDIKITLSEILDKYKNIVIWNERYNDRYSNKTPSIFNNIELNKTYCIVLTPIGNGLINIDLKVPLEKQGPLMDKMIVTLKHLPKLLLFTIYNLQHDFITRYTSWKERVYMIEDCFTKGFDEEQPNITDVLFMNVNGKDMK</sequence>
<dbReference type="PANTHER" id="PTHR21344">
    <property type="entry name" value="RAL GTPASE-ACTIVATING PROTEIN SUBUNIT BETA"/>
    <property type="match status" value="1"/>
</dbReference>
<dbReference type="SUPFAM" id="SSF48371">
    <property type="entry name" value="ARM repeat"/>
    <property type="match status" value="1"/>
</dbReference>
<dbReference type="OrthoDB" id="1749473at2759"/>
<evidence type="ECO:0000313" key="2">
    <source>
        <dbReference type="EMBL" id="OMJ78576.1"/>
    </source>
</evidence>